<keyword evidence="16" id="KW-1185">Reference proteome</keyword>
<evidence type="ECO:0000256" key="1">
    <source>
        <dbReference type="ARBA" id="ARBA00001526"/>
    </source>
</evidence>
<comment type="cofactor">
    <cofactor evidence="2">
        <name>Zn(2+)</name>
        <dbReference type="ChEBI" id="CHEBI:29105"/>
    </cofactor>
</comment>
<keyword evidence="9" id="KW-0574">Periplasm</keyword>
<dbReference type="RefSeq" id="WP_310026645.1">
    <property type="nucleotide sequence ID" value="NZ_JAVDVI010000008.1"/>
</dbReference>
<reference evidence="15 16" key="1">
    <citation type="submission" date="2023-07" db="EMBL/GenBank/DDBJ databases">
        <title>Sorghum-associated microbial communities from plants grown in Nebraska, USA.</title>
        <authorList>
            <person name="Schachtman D."/>
        </authorList>
    </citation>
    <scope>NUCLEOTIDE SEQUENCE [LARGE SCALE GENOMIC DNA]</scope>
    <source>
        <strain evidence="15 16">3773</strain>
    </source>
</reference>
<accession>A0ABU1TQG7</accession>
<dbReference type="EC" id="3.5.2.6" evidence="6"/>
<name>A0ABU1TQG7_9FLAO</name>
<comment type="catalytic activity">
    <reaction evidence="1">
        <text>a beta-lactam + H2O = a substituted beta-amino acid</text>
        <dbReference type="Rhea" id="RHEA:20401"/>
        <dbReference type="ChEBI" id="CHEBI:15377"/>
        <dbReference type="ChEBI" id="CHEBI:35627"/>
        <dbReference type="ChEBI" id="CHEBI:140347"/>
        <dbReference type="EC" id="3.5.2.6"/>
    </reaction>
</comment>
<gene>
    <name evidence="15" type="ORF">J2X31_002188</name>
</gene>
<dbReference type="CDD" id="cd16302">
    <property type="entry name" value="CcrA-like_MBL-B1"/>
    <property type="match status" value="1"/>
</dbReference>
<dbReference type="InterPro" id="IPR036866">
    <property type="entry name" value="RibonucZ/Hydroxyglut_hydro"/>
</dbReference>
<dbReference type="Pfam" id="PF00753">
    <property type="entry name" value="Lactamase_B"/>
    <property type="match status" value="1"/>
</dbReference>
<evidence type="ECO:0000256" key="6">
    <source>
        <dbReference type="ARBA" id="ARBA00012865"/>
    </source>
</evidence>
<keyword evidence="11" id="KW-0862">Zinc</keyword>
<dbReference type="PANTHER" id="PTHR42951:SF4">
    <property type="entry name" value="ACYL-COENZYME A THIOESTERASE MBLAC2"/>
    <property type="match status" value="1"/>
</dbReference>
<evidence type="ECO:0000256" key="3">
    <source>
        <dbReference type="ARBA" id="ARBA00004418"/>
    </source>
</evidence>
<comment type="similarity">
    <text evidence="4">Belongs to the metallo-beta-lactamase superfamily. Class-B beta-lactamase family.</text>
</comment>
<keyword evidence="10 15" id="KW-0378">Hydrolase</keyword>
<evidence type="ECO:0000256" key="4">
    <source>
        <dbReference type="ARBA" id="ARBA00005250"/>
    </source>
</evidence>
<keyword evidence="12" id="KW-0046">Antibiotic resistance</keyword>
<dbReference type="SUPFAM" id="SSF56281">
    <property type="entry name" value="Metallo-hydrolase/oxidoreductase"/>
    <property type="match status" value="1"/>
</dbReference>
<dbReference type="NCBIfam" id="NF033088">
    <property type="entry name" value="bla_subclass_B1"/>
    <property type="match status" value="1"/>
</dbReference>
<evidence type="ECO:0000256" key="13">
    <source>
        <dbReference type="SAM" id="SignalP"/>
    </source>
</evidence>
<dbReference type="InterPro" id="IPR058199">
    <property type="entry name" value="BlaB//VIM/IMP-1"/>
</dbReference>
<protein>
    <recommendedName>
        <fullName evidence="6">beta-lactamase</fullName>
        <ecNumber evidence="6">3.5.2.6</ecNumber>
    </recommendedName>
</protein>
<comment type="subunit">
    <text evidence="5">Monomer.</text>
</comment>
<proteinExistence type="inferred from homology"/>
<feature type="domain" description="Metallo-beta-lactamase" evidence="14">
    <location>
        <begin position="73"/>
        <end position="242"/>
    </location>
</feature>
<evidence type="ECO:0000256" key="10">
    <source>
        <dbReference type="ARBA" id="ARBA00022801"/>
    </source>
</evidence>
<dbReference type="PROSITE" id="PS00744">
    <property type="entry name" value="BETA_LACTAMASE_B_2"/>
    <property type="match status" value="1"/>
</dbReference>
<evidence type="ECO:0000256" key="7">
    <source>
        <dbReference type="ARBA" id="ARBA00022723"/>
    </source>
</evidence>
<evidence type="ECO:0000256" key="11">
    <source>
        <dbReference type="ARBA" id="ARBA00022833"/>
    </source>
</evidence>
<evidence type="ECO:0000256" key="2">
    <source>
        <dbReference type="ARBA" id="ARBA00001947"/>
    </source>
</evidence>
<comment type="caution">
    <text evidence="15">The sequence shown here is derived from an EMBL/GenBank/DDBJ whole genome shotgun (WGS) entry which is preliminary data.</text>
</comment>
<dbReference type="InterPro" id="IPR050855">
    <property type="entry name" value="NDM-1-like"/>
</dbReference>
<evidence type="ECO:0000313" key="15">
    <source>
        <dbReference type="EMBL" id="MDR6968173.1"/>
    </source>
</evidence>
<dbReference type="InterPro" id="IPR001018">
    <property type="entry name" value="Beta-lactamase_class-B_CS"/>
</dbReference>
<dbReference type="Proteomes" id="UP001255185">
    <property type="component" value="Unassembled WGS sequence"/>
</dbReference>
<keyword evidence="8 13" id="KW-0732">Signal</keyword>
<keyword evidence="7" id="KW-0479">Metal-binding</keyword>
<evidence type="ECO:0000256" key="5">
    <source>
        <dbReference type="ARBA" id="ARBA00011245"/>
    </source>
</evidence>
<evidence type="ECO:0000256" key="12">
    <source>
        <dbReference type="ARBA" id="ARBA00023251"/>
    </source>
</evidence>
<sequence>MTQIFKLISFALAMLFISCTSSSLDKKYTEKQTDKNTLPKAIYQSDDFIITQLSENTFEHKSFLQTKDFGKVPCNGMIVRDKGEAVLFDTTSDHITSALLIKWVEENLKCKIKAVVVTHFHIDNLGGLKAFEQAGIPSYANFKTIENAKERNENLPQNGFNDMLEIKVGNKKVIARFFGEGHTKDNTIGFFPDEKVLFGGCLIKEMNATKGNLADANEDEWATTVKKIKDAYPDVQWVIPGHGQYGDKKLLDYTIELFKKP</sequence>
<comment type="subcellular location">
    <subcellularLocation>
        <location evidence="3">Periplasm</location>
    </subcellularLocation>
</comment>
<feature type="signal peptide" evidence="13">
    <location>
        <begin position="1"/>
        <end position="23"/>
    </location>
</feature>
<dbReference type="EMBL" id="JAVDVI010000008">
    <property type="protein sequence ID" value="MDR6968173.1"/>
    <property type="molecule type" value="Genomic_DNA"/>
</dbReference>
<dbReference type="InterPro" id="IPR001279">
    <property type="entry name" value="Metallo-B-lactamas"/>
</dbReference>
<evidence type="ECO:0000259" key="14">
    <source>
        <dbReference type="SMART" id="SM00849"/>
    </source>
</evidence>
<feature type="chain" id="PRO_5047060726" description="beta-lactamase" evidence="13">
    <location>
        <begin position="24"/>
        <end position="261"/>
    </location>
</feature>
<evidence type="ECO:0000313" key="16">
    <source>
        <dbReference type="Proteomes" id="UP001255185"/>
    </source>
</evidence>
<dbReference type="Gene3D" id="3.60.15.10">
    <property type="entry name" value="Ribonuclease Z/Hydroxyacylglutathione hydrolase-like"/>
    <property type="match status" value="1"/>
</dbReference>
<organism evidence="15 16">
    <name type="scientific">Flavobacterium arsenatis</name>
    <dbReference type="NCBI Taxonomy" id="1484332"/>
    <lineage>
        <taxon>Bacteria</taxon>
        <taxon>Pseudomonadati</taxon>
        <taxon>Bacteroidota</taxon>
        <taxon>Flavobacteriia</taxon>
        <taxon>Flavobacteriales</taxon>
        <taxon>Flavobacteriaceae</taxon>
        <taxon>Flavobacterium</taxon>
    </lineage>
</organism>
<dbReference type="SMART" id="SM00849">
    <property type="entry name" value="Lactamase_B"/>
    <property type="match status" value="1"/>
</dbReference>
<dbReference type="GO" id="GO:0008800">
    <property type="term" value="F:beta-lactamase activity"/>
    <property type="evidence" value="ECO:0007669"/>
    <property type="project" value="UniProtKB-EC"/>
</dbReference>
<evidence type="ECO:0000256" key="8">
    <source>
        <dbReference type="ARBA" id="ARBA00022729"/>
    </source>
</evidence>
<evidence type="ECO:0000256" key="9">
    <source>
        <dbReference type="ARBA" id="ARBA00022764"/>
    </source>
</evidence>
<dbReference type="PROSITE" id="PS51257">
    <property type="entry name" value="PROKAR_LIPOPROTEIN"/>
    <property type="match status" value="1"/>
</dbReference>
<dbReference type="PANTHER" id="PTHR42951">
    <property type="entry name" value="METALLO-BETA-LACTAMASE DOMAIN-CONTAINING"/>
    <property type="match status" value="1"/>
</dbReference>